<accession>A0A5J4WWK4</accession>
<sequence>MYVAHKLEGGGMIIKRFLGAKAVETDNWFKLLLIITLAMLSLARSRPVARKGDAVSLHYNNELIDSESKITLDVVIEESGYPAKIAIDALKPLSTNAETFRAIANTTFDSLLIGAALTTDEEECGVVARTFNNFKYVLFVASAYLYTNKKIAPSIARLVANSPKMVGTTPLTKDCSYSQSYLNFGLYAEGAVGTDCIANIEVLEDGQKCVDYDQLQAMPKSLKHQL</sequence>
<evidence type="ECO:0000313" key="2">
    <source>
        <dbReference type="Proteomes" id="UP000324800"/>
    </source>
</evidence>
<dbReference type="AlphaFoldDB" id="A0A5J4WWK4"/>
<proteinExistence type="predicted"/>
<name>A0A5J4WWK4_9EUKA</name>
<organism evidence="1 2">
    <name type="scientific">Streblomastix strix</name>
    <dbReference type="NCBI Taxonomy" id="222440"/>
    <lineage>
        <taxon>Eukaryota</taxon>
        <taxon>Metamonada</taxon>
        <taxon>Preaxostyla</taxon>
        <taxon>Oxymonadida</taxon>
        <taxon>Streblomastigidae</taxon>
        <taxon>Streblomastix</taxon>
    </lineage>
</organism>
<protein>
    <submittedName>
        <fullName evidence="1">Uncharacterized protein</fullName>
    </submittedName>
</protein>
<evidence type="ECO:0000313" key="1">
    <source>
        <dbReference type="EMBL" id="KAA6399321.1"/>
    </source>
</evidence>
<reference evidence="1 2" key="1">
    <citation type="submission" date="2019-03" db="EMBL/GenBank/DDBJ databases">
        <title>Single cell metagenomics reveals metabolic interactions within the superorganism composed of flagellate Streblomastix strix and complex community of Bacteroidetes bacteria on its surface.</title>
        <authorList>
            <person name="Treitli S.C."/>
            <person name="Kolisko M."/>
            <person name="Husnik F."/>
            <person name="Keeling P."/>
            <person name="Hampl V."/>
        </authorList>
    </citation>
    <scope>NUCLEOTIDE SEQUENCE [LARGE SCALE GENOMIC DNA]</scope>
    <source>
        <strain evidence="1">ST1C</strain>
    </source>
</reference>
<comment type="caution">
    <text evidence="1">The sequence shown here is derived from an EMBL/GenBank/DDBJ whole genome shotgun (WGS) entry which is preliminary data.</text>
</comment>
<gene>
    <name evidence="1" type="ORF">EZS28_005149</name>
</gene>
<dbReference type="EMBL" id="SNRW01000776">
    <property type="protein sequence ID" value="KAA6399321.1"/>
    <property type="molecule type" value="Genomic_DNA"/>
</dbReference>
<dbReference type="Proteomes" id="UP000324800">
    <property type="component" value="Unassembled WGS sequence"/>
</dbReference>